<evidence type="ECO:0000313" key="3">
    <source>
        <dbReference type="Proteomes" id="UP001634394"/>
    </source>
</evidence>
<accession>A0ABD3XKM1</accession>
<name>A0ABD3XKM1_SINWO</name>
<dbReference type="PANTHER" id="PTHR47027">
    <property type="entry name" value="REVERSE TRANSCRIPTASE DOMAIN-CONTAINING PROTEIN"/>
    <property type="match status" value="1"/>
</dbReference>
<dbReference type="Pfam" id="PF20049">
    <property type="entry name" value="DUF6451"/>
    <property type="match status" value="1"/>
</dbReference>
<reference evidence="2 3" key="1">
    <citation type="submission" date="2024-11" db="EMBL/GenBank/DDBJ databases">
        <title>Chromosome-level genome assembly of the freshwater bivalve Anodonta woodiana.</title>
        <authorList>
            <person name="Chen X."/>
        </authorList>
    </citation>
    <scope>NUCLEOTIDE SEQUENCE [LARGE SCALE GENOMIC DNA]</scope>
    <source>
        <strain evidence="2">MN2024</strain>
        <tissue evidence="2">Gills</tissue>
    </source>
</reference>
<dbReference type="PANTHER" id="PTHR47027:SF25">
    <property type="entry name" value="REVERSE TRANSCRIPTASE DOMAIN-CONTAINING PROTEIN"/>
    <property type="match status" value="1"/>
</dbReference>
<dbReference type="InterPro" id="IPR045609">
    <property type="entry name" value="DUF6451"/>
</dbReference>
<dbReference type="AlphaFoldDB" id="A0ABD3XKM1"/>
<proteinExistence type="predicted"/>
<dbReference type="Proteomes" id="UP001634394">
    <property type="component" value="Unassembled WGS sequence"/>
</dbReference>
<protein>
    <recommendedName>
        <fullName evidence="1">DUF6451 domain-containing protein</fullName>
    </recommendedName>
</protein>
<dbReference type="EMBL" id="JBJQND010000002">
    <property type="protein sequence ID" value="KAL3886275.1"/>
    <property type="molecule type" value="Genomic_DNA"/>
</dbReference>
<keyword evidence="3" id="KW-1185">Reference proteome</keyword>
<evidence type="ECO:0000313" key="2">
    <source>
        <dbReference type="EMBL" id="KAL3886275.1"/>
    </source>
</evidence>
<feature type="domain" description="DUF6451" evidence="1">
    <location>
        <begin position="85"/>
        <end position="117"/>
    </location>
</feature>
<evidence type="ECO:0000259" key="1">
    <source>
        <dbReference type="Pfam" id="PF20049"/>
    </source>
</evidence>
<sequence>MKTSTDQKRNGIQWTLWKQMDDLDFADDLALLSHTQQQMQEKTSIVADNSASLGLHINRGKSNILDKQGGTDADVKTCIGKARAAFHQLKNIWGSRQFNITTKIRVFNTIVKPILLYGAETWRTTATTMKKIQVFINTCLRKILKIRWPERISNEELWQRTKQQPVKDDILQRRWRWIGHTLRKPAPNITRQALTWNPQGKRKRGRPRNTWRRDLDADVKQMGKTWGQLERLAQNRDAWRELVSGLCPRRGHRQR</sequence>
<organism evidence="2 3">
    <name type="scientific">Sinanodonta woodiana</name>
    <name type="common">Chinese pond mussel</name>
    <name type="synonym">Anodonta woodiana</name>
    <dbReference type="NCBI Taxonomy" id="1069815"/>
    <lineage>
        <taxon>Eukaryota</taxon>
        <taxon>Metazoa</taxon>
        <taxon>Spiralia</taxon>
        <taxon>Lophotrochozoa</taxon>
        <taxon>Mollusca</taxon>
        <taxon>Bivalvia</taxon>
        <taxon>Autobranchia</taxon>
        <taxon>Heteroconchia</taxon>
        <taxon>Palaeoheterodonta</taxon>
        <taxon>Unionida</taxon>
        <taxon>Unionoidea</taxon>
        <taxon>Unionidae</taxon>
        <taxon>Unioninae</taxon>
        <taxon>Sinanodonta</taxon>
    </lineage>
</organism>
<gene>
    <name evidence="2" type="ORF">ACJMK2_026282</name>
</gene>
<comment type="caution">
    <text evidence="2">The sequence shown here is derived from an EMBL/GenBank/DDBJ whole genome shotgun (WGS) entry which is preliminary data.</text>
</comment>